<comment type="caution">
    <text evidence="2">The sequence shown here is derived from an EMBL/GenBank/DDBJ whole genome shotgun (WGS) entry which is preliminary data.</text>
</comment>
<dbReference type="Pfam" id="PF07589">
    <property type="entry name" value="PEP-CTERM"/>
    <property type="match status" value="1"/>
</dbReference>
<dbReference type="EMBL" id="JAHKRT010000002">
    <property type="protein sequence ID" value="MBU3077347.1"/>
    <property type="molecule type" value="Genomic_DNA"/>
</dbReference>
<organism evidence="2 3">
    <name type="scientific">Sphingomonas quercus</name>
    <dbReference type="NCBI Taxonomy" id="2842451"/>
    <lineage>
        <taxon>Bacteria</taxon>
        <taxon>Pseudomonadati</taxon>
        <taxon>Pseudomonadota</taxon>
        <taxon>Alphaproteobacteria</taxon>
        <taxon>Sphingomonadales</taxon>
        <taxon>Sphingomonadaceae</taxon>
        <taxon>Sphingomonas</taxon>
    </lineage>
</organism>
<sequence length="187" mass="18850">MLTQAYSFTNLSGESQALSFGRYLDGDLNFGAGGNGNDGGGKLVSGGQTVLFETDAATGRNDLATFIGIYNEGGEALGFDVDHYGSLRPRIGGGSSLNNLVNGDGNGDGFIDAGGGYDVALGLINGFSIGAGEQSLFTTHTIFGSGTPGSVQVPGAVPEPATWAMMIGGFGLVGASMRRRRVGLAAA</sequence>
<reference evidence="2 3" key="1">
    <citation type="submission" date="2021-06" db="EMBL/GenBank/DDBJ databases">
        <title>Sphingomonas sp. XMGL2, whole genome shotgun sequencing project.</title>
        <authorList>
            <person name="Zhao G."/>
            <person name="Shen L."/>
        </authorList>
    </citation>
    <scope>NUCLEOTIDE SEQUENCE [LARGE SCALE GENOMIC DNA]</scope>
    <source>
        <strain evidence="2 3">XMGL2</strain>
    </source>
</reference>
<keyword evidence="3" id="KW-1185">Reference proteome</keyword>
<evidence type="ECO:0000313" key="2">
    <source>
        <dbReference type="EMBL" id="MBU3077347.1"/>
    </source>
</evidence>
<protein>
    <submittedName>
        <fullName evidence="2">PEPxxWA-CTERM sorting domain-containing protein</fullName>
    </submittedName>
</protein>
<evidence type="ECO:0000313" key="3">
    <source>
        <dbReference type="Proteomes" id="UP000776276"/>
    </source>
</evidence>
<accession>A0ABS6BID2</accession>
<dbReference type="InterPro" id="IPR013424">
    <property type="entry name" value="Ice-binding_C"/>
</dbReference>
<proteinExistence type="predicted"/>
<gene>
    <name evidence="2" type="ORF">KOF26_05650</name>
</gene>
<feature type="domain" description="Ice-binding protein C-terminal" evidence="1">
    <location>
        <begin position="156"/>
        <end position="180"/>
    </location>
</feature>
<name>A0ABS6BID2_9SPHN</name>
<dbReference type="NCBIfam" id="TIGR02595">
    <property type="entry name" value="PEP_CTERM"/>
    <property type="match status" value="1"/>
</dbReference>
<dbReference type="NCBIfam" id="NF035944">
    <property type="entry name" value="PEPxxWA-CTERM"/>
    <property type="match status" value="1"/>
</dbReference>
<dbReference type="Proteomes" id="UP000776276">
    <property type="component" value="Unassembled WGS sequence"/>
</dbReference>
<evidence type="ECO:0000259" key="1">
    <source>
        <dbReference type="Pfam" id="PF07589"/>
    </source>
</evidence>